<feature type="domain" description="VWFC" evidence="8">
    <location>
        <begin position="129"/>
        <end position="195"/>
    </location>
</feature>
<dbReference type="PANTHER" id="PTHR11348">
    <property type="entry name" value="CONNECTIVE TISSUE GROWTH FACTOR-RELATED"/>
    <property type="match status" value="1"/>
</dbReference>
<dbReference type="Pfam" id="PF00219">
    <property type="entry name" value="IGFBP"/>
    <property type="match status" value="1"/>
</dbReference>
<comment type="subcellular location">
    <subcellularLocation>
        <location evidence="1">Secreted</location>
    </subcellularLocation>
</comment>
<evidence type="ECO:0000256" key="6">
    <source>
        <dbReference type="PROSITE-ProRule" id="PRU00039"/>
    </source>
</evidence>
<dbReference type="InterPro" id="IPR000884">
    <property type="entry name" value="TSP1_rpt"/>
</dbReference>
<dbReference type="RefSeq" id="XP_022250462.1">
    <property type="nucleotide sequence ID" value="XM_022394754.1"/>
</dbReference>
<dbReference type="GeneID" id="111087592"/>
<dbReference type="PANTHER" id="PTHR11348:SF17">
    <property type="entry name" value="CCN"/>
    <property type="match status" value="1"/>
</dbReference>
<keyword evidence="5" id="KW-1015">Disulfide bond</keyword>
<keyword evidence="4" id="KW-0732">Signal</keyword>
<dbReference type="InterPro" id="IPR043973">
    <property type="entry name" value="TSP1_CCN"/>
</dbReference>
<organism evidence="10 11">
    <name type="scientific">Limulus polyphemus</name>
    <name type="common">Atlantic horseshoe crab</name>
    <dbReference type="NCBI Taxonomy" id="6850"/>
    <lineage>
        <taxon>Eukaryota</taxon>
        <taxon>Metazoa</taxon>
        <taxon>Ecdysozoa</taxon>
        <taxon>Arthropoda</taxon>
        <taxon>Chelicerata</taxon>
        <taxon>Merostomata</taxon>
        <taxon>Xiphosura</taxon>
        <taxon>Limulidae</taxon>
        <taxon>Limulus</taxon>
    </lineage>
</organism>
<dbReference type="Pfam" id="PF00093">
    <property type="entry name" value="VWC"/>
    <property type="match status" value="1"/>
</dbReference>
<proteinExistence type="inferred from homology"/>
<dbReference type="InterPro" id="IPR017891">
    <property type="entry name" value="Insulin_GF-bd_Cys-rich_CS"/>
</dbReference>
<dbReference type="SMART" id="SM00041">
    <property type="entry name" value="CT"/>
    <property type="match status" value="1"/>
</dbReference>
<name>A0ABM1T3K6_LIMPO</name>
<protein>
    <submittedName>
        <fullName evidence="11">Connective tissue growth factor-like</fullName>
    </submittedName>
</protein>
<dbReference type="SUPFAM" id="SSF57184">
    <property type="entry name" value="Growth factor receptor domain"/>
    <property type="match status" value="1"/>
</dbReference>
<feature type="domain" description="IGFBP N-terminal" evidence="9">
    <location>
        <begin position="54"/>
        <end position="126"/>
    </location>
</feature>
<accession>A0ABM1T3K6</accession>
<keyword evidence="10" id="KW-1185">Reference proteome</keyword>
<sequence length="349" mass="38947">MGTNTLPILVPRGSPWQRLPGNTILVVVGLFITANFLARVGGEYHSLANKHEKITNSCIYPCKCKRNVAFCPEGVPVVTDGCGCCPICARQQGEPCNVVQLCDTRRQLQCVYSSPSSADYGICRAKKGMGCYVAGNTYKDGESFKLDCKTQCTCQNGTYGCVSLCPHENFRPSAKCRNAQLVQVPGACCREWQCESNVMKHIKVTCNRYSTNWTPCSIPCGIGSSRRLTNDNDDCELKNETRLCQLKPCNHAIGDVTSNRSSRSRRHHQHCRATVRNPDFIHLSDGHNCISLKRYRPKYCGYCSGKDCCTPKLSTTVEVPFQCYRDESTTDVMMKPVMFIIKCECRPHC</sequence>
<comment type="similarity">
    <text evidence="2">Belongs to the CCN family.</text>
</comment>
<evidence type="ECO:0000259" key="7">
    <source>
        <dbReference type="PROSITE" id="PS01225"/>
    </source>
</evidence>
<dbReference type="PROSITE" id="PS00222">
    <property type="entry name" value="IGFBP_N_1"/>
    <property type="match status" value="1"/>
</dbReference>
<dbReference type="InterPro" id="IPR050941">
    <property type="entry name" value="CCN"/>
</dbReference>
<dbReference type="SMART" id="SM00121">
    <property type="entry name" value="IB"/>
    <property type="match status" value="1"/>
</dbReference>
<dbReference type="PROSITE" id="PS01225">
    <property type="entry name" value="CTCK_2"/>
    <property type="match status" value="1"/>
</dbReference>
<dbReference type="InterPro" id="IPR006207">
    <property type="entry name" value="Cys_knot_C"/>
</dbReference>
<dbReference type="PROSITE" id="PS50092">
    <property type="entry name" value="TSP1"/>
    <property type="match status" value="1"/>
</dbReference>
<reference evidence="11" key="1">
    <citation type="submission" date="2025-08" db="UniProtKB">
        <authorList>
            <consortium name="RefSeq"/>
        </authorList>
    </citation>
    <scope>IDENTIFICATION</scope>
    <source>
        <tissue evidence="11">Muscle</tissue>
    </source>
</reference>
<dbReference type="SMART" id="SM00214">
    <property type="entry name" value="VWC"/>
    <property type="match status" value="1"/>
</dbReference>
<evidence type="ECO:0000259" key="9">
    <source>
        <dbReference type="PROSITE" id="PS51323"/>
    </source>
</evidence>
<evidence type="ECO:0000313" key="11">
    <source>
        <dbReference type="RefSeq" id="XP_022250462.1"/>
    </source>
</evidence>
<dbReference type="Pfam" id="PF19035">
    <property type="entry name" value="TSP1_CCN"/>
    <property type="match status" value="1"/>
</dbReference>
<gene>
    <name evidence="11" type="primary">LOC111087592</name>
</gene>
<evidence type="ECO:0000256" key="4">
    <source>
        <dbReference type="ARBA" id="ARBA00022729"/>
    </source>
</evidence>
<dbReference type="InterPro" id="IPR000867">
    <property type="entry name" value="IGFBP-like"/>
</dbReference>
<evidence type="ECO:0000313" key="10">
    <source>
        <dbReference type="Proteomes" id="UP000694941"/>
    </source>
</evidence>
<evidence type="ECO:0000256" key="2">
    <source>
        <dbReference type="ARBA" id="ARBA00008125"/>
    </source>
</evidence>
<dbReference type="PROSITE" id="PS51323">
    <property type="entry name" value="IGFBP_N_2"/>
    <property type="match status" value="1"/>
</dbReference>
<evidence type="ECO:0000256" key="3">
    <source>
        <dbReference type="ARBA" id="ARBA00022525"/>
    </source>
</evidence>
<dbReference type="PROSITE" id="PS01208">
    <property type="entry name" value="VWFC_1"/>
    <property type="match status" value="1"/>
</dbReference>
<dbReference type="InterPro" id="IPR001007">
    <property type="entry name" value="VWF_dom"/>
</dbReference>
<dbReference type="Proteomes" id="UP000694941">
    <property type="component" value="Unplaced"/>
</dbReference>
<feature type="domain" description="CTCK" evidence="7">
    <location>
        <begin position="271"/>
        <end position="349"/>
    </location>
</feature>
<dbReference type="SUPFAM" id="SSF57603">
    <property type="entry name" value="FnI-like domain"/>
    <property type="match status" value="1"/>
</dbReference>
<comment type="caution">
    <text evidence="6">Lacks conserved residue(s) required for the propagation of feature annotation.</text>
</comment>
<dbReference type="InterPro" id="IPR009030">
    <property type="entry name" value="Growth_fac_rcpt_cys_sf"/>
</dbReference>
<evidence type="ECO:0000259" key="8">
    <source>
        <dbReference type="PROSITE" id="PS50184"/>
    </source>
</evidence>
<evidence type="ECO:0000256" key="1">
    <source>
        <dbReference type="ARBA" id="ARBA00004613"/>
    </source>
</evidence>
<keyword evidence="3" id="KW-0964">Secreted</keyword>
<dbReference type="PROSITE" id="PS50184">
    <property type="entry name" value="VWFC_2"/>
    <property type="match status" value="1"/>
</dbReference>
<evidence type="ECO:0000256" key="5">
    <source>
        <dbReference type="ARBA" id="ARBA00023157"/>
    </source>
</evidence>